<dbReference type="Proteomes" id="UP000316079">
    <property type="component" value="Unassembled WGS sequence"/>
</dbReference>
<reference evidence="6 7" key="1">
    <citation type="journal article" date="2019" name="Sci. Data">
        <title>Hybrid genome assembly and annotation of Danionella translucida.</title>
        <authorList>
            <person name="Kadobianskyi M."/>
            <person name="Schulze L."/>
            <person name="Schuelke M."/>
            <person name="Judkewitz B."/>
        </authorList>
    </citation>
    <scope>NUCLEOTIDE SEQUENCE [LARGE SCALE GENOMIC DNA]</scope>
    <source>
        <strain evidence="6 7">Bolton</strain>
    </source>
</reference>
<dbReference type="Pfam" id="PF01212">
    <property type="entry name" value="Beta_elim_lyase"/>
    <property type="match status" value="1"/>
</dbReference>
<dbReference type="STRING" id="623744.A0A553MKD8"/>
<name>A0A553MKD8_9TELE</name>
<evidence type="ECO:0000313" key="6">
    <source>
        <dbReference type="EMBL" id="TRY53643.1"/>
    </source>
</evidence>
<dbReference type="InterPro" id="IPR015422">
    <property type="entry name" value="PyrdxlP-dep_Trfase_small"/>
</dbReference>
<dbReference type="GO" id="GO:0008732">
    <property type="term" value="F:L-allo-threonine aldolase activity"/>
    <property type="evidence" value="ECO:0007669"/>
    <property type="project" value="TreeGrafter"/>
</dbReference>
<dbReference type="AlphaFoldDB" id="A0A553MKD8"/>
<dbReference type="InterPro" id="IPR015424">
    <property type="entry name" value="PyrdxlP-dep_Trfase"/>
</dbReference>
<dbReference type="Gene3D" id="3.90.1150.10">
    <property type="entry name" value="Aspartate Aminotransferase, domain 1"/>
    <property type="match status" value="1"/>
</dbReference>
<accession>A0A553MKD8</accession>
<dbReference type="PANTHER" id="PTHR48097:SF9">
    <property type="entry name" value="L-THREONINE ALDOLASE"/>
    <property type="match status" value="1"/>
</dbReference>
<dbReference type="EMBL" id="SRMA01027536">
    <property type="protein sequence ID" value="TRY53643.1"/>
    <property type="molecule type" value="Genomic_DNA"/>
</dbReference>
<comment type="similarity">
    <text evidence="2">Belongs to the threonine aldolase family.</text>
</comment>
<dbReference type="GO" id="GO:0006567">
    <property type="term" value="P:L-threonine catabolic process"/>
    <property type="evidence" value="ECO:0007669"/>
    <property type="project" value="TreeGrafter"/>
</dbReference>
<keyword evidence="7" id="KW-1185">Reference proteome</keyword>
<dbReference type="FunFam" id="3.90.1150.10:FF:000041">
    <property type="entry name" value="Low-specificity L-threonine aldolase"/>
    <property type="match status" value="1"/>
</dbReference>
<comment type="caution">
    <text evidence="6">The sequence shown here is derived from an EMBL/GenBank/DDBJ whole genome shotgun (WGS) entry which is preliminary data.</text>
</comment>
<comment type="cofactor">
    <cofactor evidence="1">
        <name>pyridoxal 5'-phosphate</name>
        <dbReference type="ChEBI" id="CHEBI:597326"/>
    </cofactor>
</comment>
<gene>
    <name evidence="6" type="ORF">DNTS_015536</name>
</gene>
<dbReference type="Gene3D" id="3.40.640.10">
    <property type="entry name" value="Type I PLP-dependent aspartate aminotransferase-like (Major domain)"/>
    <property type="match status" value="1"/>
</dbReference>
<dbReference type="GO" id="GO:0006545">
    <property type="term" value="P:glycine biosynthetic process"/>
    <property type="evidence" value="ECO:0007669"/>
    <property type="project" value="TreeGrafter"/>
</dbReference>
<dbReference type="InterPro" id="IPR001597">
    <property type="entry name" value="ArAA_b-elim_lyase/Thr_aldolase"/>
</dbReference>
<dbReference type="InterPro" id="IPR015421">
    <property type="entry name" value="PyrdxlP-dep_Trfase_major"/>
</dbReference>
<dbReference type="GO" id="GO:0005829">
    <property type="term" value="C:cytosol"/>
    <property type="evidence" value="ECO:0007669"/>
    <property type="project" value="TreeGrafter"/>
</dbReference>
<protein>
    <recommendedName>
        <fullName evidence="5">Aromatic amino acid beta-eliminating lyase/threonine aldolase domain-containing protein</fullName>
    </recommendedName>
</protein>
<evidence type="ECO:0000313" key="7">
    <source>
        <dbReference type="Proteomes" id="UP000316079"/>
    </source>
</evidence>
<dbReference type="SUPFAM" id="SSF53383">
    <property type="entry name" value="PLP-dependent transferases"/>
    <property type="match status" value="1"/>
</dbReference>
<dbReference type="OrthoDB" id="8907076at2759"/>
<evidence type="ECO:0000256" key="2">
    <source>
        <dbReference type="ARBA" id="ARBA00006966"/>
    </source>
</evidence>
<dbReference type="PANTHER" id="PTHR48097">
    <property type="entry name" value="L-THREONINE ALDOLASE-RELATED"/>
    <property type="match status" value="1"/>
</dbReference>
<organism evidence="6 7">
    <name type="scientific">Danionella cerebrum</name>
    <dbReference type="NCBI Taxonomy" id="2873325"/>
    <lineage>
        <taxon>Eukaryota</taxon>
        <taxon>Metazoa</taxon>
        <taxon>Chordata</taxon>
        <taxon>Craniata</taxon>
        <taxon>Vertebrata</taxon>
        <taxon>Euteleostomi</taxon>
        <taxon>Actinopterygii</taxon>
        <taxon>Neopterygii</taxon>
        <taxon>Teleostei</taxon>
        <taxon>Ostariophysi</taxon>
        <taxon>Cypriniformes</taxon>
        <taxon>Danionidae</taxon>
        <taxon>Danioninae</taxon>
        <taxon>Danionella</taxon>
    </lineage>
</organism>
<keyword evidence="3" id="KW-0663">Pyridoxal phosphate</keyword>
<keyword evidence="4" id="KW-0456">Lyase</keyword>
<evidence type="ECO:0000256" key="1">
    <source>
        <dbReference type="ARBA" id="ARBA00001933"/>
    </source>
</evidence>
<sequence length="315" mass="34833">MLISTQKLWSCLIEFFLPVYNLFFSLKLSSVAESFGLAVHMDGARVMNAAVALGIKPSAIIRHCHSVSVCLSKGLGAPVGSMLAGSKDFIQRATRIRKALGGGMRQTGILAAAGKIALSDMIDRLGEDHRNARHFAQALFQCEPALYGVDLSTVESNIVRFSLRENQMSPAEFCQRMASVHEEELKALGQGVQVLMFPHVGGTVRAVWHLGISDEDTRLAIQKAQFVARQHKLSRIEMEKNRKAPANMETKLMLFMKRNDCNSGKELEEATRKHSCQGQRTRRQMPVTGNDELMKSVGTPAIKPPPLLALLDRKH</sequence>
<proteinExistence type="inferred from homology"/>
<evidence type="ECO:0000256" key="3">
    <source>
        <dbReference type="ARBA" id="ARBA00022898"/>
    </source>
</evidence>
<evidence type="ECO:0000256" key="4">
    <source>
        <dbReference type="ARBA" id="ARBA00023239"/>
    </source>
</evidence>
<evidence type="ECO:0000259" key="5">
    <source>
        <dbReference type="Pfam" id="PF01212"/>
    </source>
</evidence>
<feature type="domain" description="Aromatic amino acid beta-eliminating lyase/threonine aldolase" evidence="5">
    <location>
        <begin position="28"/>
        <end position="145"/>
    </location>
</feature>